<keyword evidence="1" id="KW-0812">Transmembrane</keyword>
<dbReference type="Proteomes" id="UP000242502">
    <property type="component" value="Unassembled WGS sequence"/>
</dbReference>
<organism evidence="2 3">
    <name type="scientific">Candidatus Endobugula sertula</name>
    <name type="common">Bugula neritina bacterial symbiont</name>
    <dbReference type="NCBI Taxonomy" id="62101"/>
    <lineage>
        <taxon>Bacteria</taxon>
        <taxon>Pseudomonadati</taxon>
        <taxon>Pseudomonadota</taxon>
        <taxon>Gammaproteobacteria</taxon>
        <taxon>Cellvibrionales</taxon>
        <taxon>Cellvibrionaceae</taxon>
        <taxon>Candidatus Endobugula</taxon>
    </lineage>
</organism>
<reference evidence="2 3" key="1">
    <citation type="journal article" date="2016" name="Appl. Environ. Microbiol.">
        <title>Lack of Overt Genome Reduction in the Bryostatin-Producing Bryozoan Symbiont "Candidatus Endobugula sertula".</title>
        <authorList>
            <person name="Miller I.J."/>
            <person name="Vanee N."/>
            <person name="Fong S.S."/>
            <person name="Lim-Fong G.E."/>
            <person name="Kwan J.C."/>
        </authorList>
    </citation>
    <scope>NUCLEOTIDE SEQUENCE [LARGE SCALE GENOMIC DNA]</scope>
    <source>
        <strain evidence="2">AB1-4</strain>
    </source>
</reference>
<evidence type="ECO:0000256" key="1">
    <source>
        <dbReference type="SAM" id="Phobius"/>
    </source>
</evidence>
<evidence type="ECO:0008006" key="4">
    <source>
        <dbReference type="Google" id="ProtNLM"/>
    </source>
</evidence>
<evidence type="ECO:0000313" key="2">
    <source>
        <dbReference type="EMBL" id="ODS23189.1"/>
    </source>
</evidence>
<evidence type="ECO:0000313" key="3">
    <source>
        <dbReference type="Proteomes" id="UP000242502"/>
    </source>
</evidence>
<proteinExistence type="predicted"/>
<sequence length="169" mass="18173">MLTKSDHSRHFFSLVAGVTLIELLAFIVVIGVSVVAIGGVFQHSVIRVQDPLINSQLMSMAQAQFDEILSRKYDENTPTGGIPACGSSPLCAGMGLDVGEVLSDISTLDDIDDFNGYQDIPQTNYLRQVSVVYAGTDFGVASENAKRITVSVSSSQGQSVSLSVYRFNF</sequence>
<name>A0A1D2QNM4_9GAMM</name>
<dbReference type="STRING" id="62101.AB835_10125"/>
<dbReference type="PROSITE" id="PS00409">
    <property type="entry name" value="PROKAR_NTER_METHYL"/>
    <property type="match status" value="1"/>
</dbReference>
<dbReference type="InterPro" id="IPR012902">
    <property type="entry name" value="N_methyl_site"/>
</dbReference>
<keyword evidence="1" id="KW-1133">Transmembrane helix</keyword>
<accession>A0A1D2QNM4</accession>
<dbReference type="EMBL" id="MDLC01000036">
    <property type="protein sequence ID" value="ODS23189.1"/>
    <property type="molecule type" value="Genomic_DNA"/>
</dbReference>
<gene>
    <name evidence="2" type="ORF">AB835_10125</name>
</gene>
<keyword evidence="1" id="KW-0472">Membrane</keyword>
<feature type="transmembrane region" description="Helical" evidence="1">
    <location>
        <begin position="12"/>
        <end position="41"/>
    </location>
</feature>
<dbReference type="AlphaFoldDB" id="A0A1D2QNM4"/>
<comment type="caution">
    <text evidence="2">The sequence shown here is derived from an EMBL/GenBank/DDBJ whole genome shotgun (WGS) entry which is preliminary data.</text>
</comment>
<protein>
    <recommendedName>
        <fullName evidence="4">MSHA biogenesis protein MshD</fullName>
    </recommendedName>
</protein>